<dbReference type="Gene3D" id="1.10.150.20">
    <property type="entry name" value="5' to 3' exonuclease, C-terminal subdomain"/>
    <property type="match status" value="1"/>
</dbReference>
<dbReference type="SUPFAM" id="SSF56672">
    <property type="entry name" value="DNA/RNA polymerases"/>
    <property type="match status" value="1"/>
</dbReference>
<dbReference type="EC" id="2.7.7.7" evidence="4"/>
<dbReference type="GO" id="GO:0003684">
    <property type="term" value="F:damaged DNA binding"/>
    <property type="evidence" value="ECO:0007669"/>
    <property type="project" value="InterPro"/>
</dbReference>
<dbReference type="Gene3D" id="3.30.70.270">
    <property type="match status" value="1"/>
</dbReference>
<dbReference type="RefSeq" id="WP_146399612.1">
    <property type="nucleotide sequence ID" value="NZ_SJPQ01000002.1"/>
</dbReference>
<dbReference type="GO" id="GO:0003887">
    <property type="term" value="F:DNA-directed DNA polymerase activity"/>
    <property type="evidence" value="ECO:0007669"/>
    <property type="project" value="UniProtKB-KW"/>
</dbReference>
<gene>
    <name evidence="4" type="primary">dinB</name>
    <name evidence="4" type="ORF">Mal64_19850</name>
</gene>
<dbReference type="Proteomes" id="UP000315440">
    <property type="component" value="Unassembled WGS sequence"/>
</dbReference>
<name>A0A5C5ZM28_9BACT</name>
<dbReference type="CDD" id="cd00424">
    <property type="entry name" value="PolY"/>
    <property type="match status" value="1"/>
</dbReference>
<dbReference type="InterPro" id="IPR001126">
    <property type="entry name" value="UmuC"/>
</dbReference>
<dbReference type="InterPro" id="IPR043502">
    <property type="entry name" value="DNA/RNA_pol_sf"/>
</dbReference>
<dbReference type="Pfam" id="PF11799">
    <property type="entry name" value="IMS_C"/>
    <property type="match status" value="1"/>
</dbReference>
<feature type="region of interest" description="Disordered" evidence="2">
    <location>
        <begin position="409"/>
        <end position="446"/>
    </location>
</feature>
<dbReference type="Gene3D" id="3.40.1170.60">
    <property type="match status" value="1"/>
</dbReference>
<keyword evidence="5" id="KW-1185">Reference proteome</keyword>
<dbReference type="InterPro" id="IPR043128">
    <property type="entry name" value="Rev_trsase/Diguanyl_cyclase"/>
</dbReference>
<dbReference type="InterPro" id="IPR050116">
    <property type="entry name" value="DNA_polymerase-Y"/>
</dbReference>
<evidence type="ECO:0000313" key="4">
    <source>
        <dbReference type="EMBL" id="TWT88502.1"/>
    </source>
</evidence>
<dbReference type="GO" id="GO:0009432">
    <property type="term" value="P:SOS response"/>
    <property type="evidence" value="ECO:0007669"/>
    <property type="project" value="TreeGrafter"/>
</dbReference>
<dbReference type="Pfam" id="PF00817">
    <property type="entry name" value="IMS"/>
    <property type="match status" value="1"/>
</dbReference>
<dbReference type="PROSITE" id="PS50173">
    <property type="entry name" value="UMUC"/>
    <property type="match status" value="1"/>
</dbReference>
<dbReference type="GO" id="GO:0042276">
    <property type="term" value="P:error-prone translesion synthesis"/>
    <property type="evidence" value="ECO:0007669"/>
    <property type="project" value="TreeGrafter"/>
</dbReference>
<dbReference type="InterPro" id="IPR017961">
    <property type="entry name" value="DNA_pol_Y-fam_little_finger"/>
</dbReference>
<evidence type="ECO:0000313" key="5">
    <source>
        <dbReference type="Proteomes" id="UP000315440"/>
    </source>
</evidence>
<evidence type="ECO:0000259" key="3">
    <source>
        <dbReference type="PROSITE" id="PS50173"/>
    </source>
</evidence>
<accession>A0A5C5ZM28</accession>
<dbReference type="PANTHER" id="PTHR11076">
    <property type="entry name" value="DNA REPAIR POLYMERASE UMUC / TRANSFERASE FAMILY MEMBER"/>
    <property type="match status" value="1"/>
</dbReference>
<reference evidence="4 5" key="1">
    <citation type="submission" date="2019-02" db="EMBL/GenBank/DDBJ databases">
        <title>Deep-cultivation of Planctomycetes and their phenomic and genomic characterization uncovers novel biology.</title>
        <authorList>
            <person name="Wiegand S."/>
            <person name="Jogler M."/>
            <person name="Boedeker C."/>
            <person name="Pinto D."/>
            <person name="Vollmers J."/>
            <person name="Rivas-Marin E."/>
            <person name="Kohn T."/>
            <person name="Peeters S.H."/>
            <person name="Heuer A."/>
            <person name="Rast P."/>
            <person name="Oberbeckmann S."/>
            <person name="Bunk B."/>
            <person name="Jeske O."/>
            <person name="Meyerdierks A."/>
            <person name="Storesund J.E."/>
            <person name="Kallscheuer N."/>
            <person name="Luecker S."/>
            <person name="Lage O.M."/>
            <person name="Pohl T."/>
            <person name="Merkel B.J."/>
            <person name="Hornburger P."/>
            <person name="Mueller R.-W."/>
            <person name="Bruemmer F."/>
            <person name="Labrenz M."/>
            <person name="Spormann A.M."/>
            <person name="Op Den Camp H."/>
            <person name="Overmann J."/>
            <person name="Amann R."/>
            <person name="Jetten M.S.M."/>
            <person name="Mascher T."/>
            <person name="Medema M.H."/>
            <person name="Devos D.P."/>
            <person name="Kaster A.-K."/>
            <person name="Ovreas L."/>
            <person name="Rohde M."/>
            <person name="Galperin M.Y."/>
            <person name="Jogler C."/>
        </authorList>
    </citation>
    <scope>NUCLEOTIDE SEQUENCE [LARGE SCALE GENOMIC DNA]</scope>
    <source>
        <strain evidence="4 5">Mal64</strain>
    </source>
</reference>
<comment type="caution">
    <text evidence="4">The sequence shown here is derived from an EMBL/GenBank/DDBJ whole genome shotgun (WGS) entry which is preliminary data.</text>
</comment>
<dbReference type="AlphaFoldDB" id="A0A5C5ZM28"/>
<dbReference type="PANTHER" id="PTHR11076:SF33">
    <property type="entry name" value="DNA POLYMERASE KAPPA"/>
    <property type="match status" value="1"/>
</dbReference>
<sequence>MVNVDWLFLDMNAFFASAEQQLRPELRGRPVAVVPTMTHRTCCIAASYEARPYGVRTGTNVGEALRLCPRLVLVEARHERYVDLHHAIIAAVETVLPVEKVCSVDEMVCQLSPQHRSVAEAVLQGQRVKEAIYRDVGEAMRCSVGLATNRFLAKVASNLKKPDGLTVLTREGLPKSLYRMKLDDFPGIARNMRARLERRGVRSVRQLCGLSRDDMVDIWESVLGEQWWHWLRGDEVPDRPTKRRTVGHSHVLPPELRTDGGSRGVMVRLLHKAAARLRKLEHWAGRMDLSVSYADDRPRWKVTIKLGRCQDTPTMLRALDEAWQTRTPSEVRHGRPIQVAITLYKLTPSVCATPSLFVEERKALEAARTMDMVNDQLGGGALYFASMHNTKETAPMRIAFTNIPNLEDERGAVGGSTREGKEERPLIATELKGTTKELRNKEKRHA</sequence>
<protein>
    <submittedName>
        <fullName evidence="4">DNA polymerase IV</fullName>
        <ecNumber evidence="4">2.7.7.7</ecNumber>
    </submittedName>
</protein>
<feature type="domain" description="UmuC" evidence="3">
    <location>
        <begin position="6"/>
        <end position="189"/>
    </location>
</feature>
<proteinExistence type="inferred from homology"/>
<keyword evidence="4" id="KW-0548">Nucleotidyltransferase</keyword>
<dbReference type="GO" id="GO:0006281">
    <property type="term" value="P:DNA repair"/>
    <property type="evidence" value="ECO:0007669"/>
    <property type="project" value="InterPro"/>
</dbReference>
<organism evidence="4 5">
    <name type="scientific">Pseudobythopirellula maris</name>
    <dbReference type="NCBI Taxonomy" id="2527991"/>
    <lineage>
        <taxon>Bacteria</taxon>
        <taxon>Pseudomonadati</taxon>
        <taxon>Planctomycetota</taxon>
        <taxon>Planctomycetia</taxon>
        <taxon>Pirellulales</taxon>
        <taxon>Lacipirellulaceae</taxon>
        <taxon>Pseudobythopirellula</taxon>
    </lineage>
</organism>
<evidence type="ECO:0000256" key="1">
    <source>
        <dbReference type="ARBA" id="ARBA00010945"/>
    </source>
</evidence>
<comment type="similarity">
    <text evidence="1">Belongs to the DNA polymerase type-Y family.</text>
</comment>
<evidence type="ECO:0000256" key="2">
    <source>
        <dbReference type="SAM" id="MobiDB-lite"/>
    </source>
</evidence>
<dbReference type="EMBL" id="SJPQ01000002">
    <property type="protein sequence ID" value="TWT88502.1"/>
    <property type="molecule type" value="Genomic_DNA"/>
</dbReference>
<keyword evidence="4" id="KW-0808">Transferase</keyword>
<dbReference type="GO" id="GO:0005829">
    <property type="term" value="C:cytosol"/>
    <property type="evidence" value="ECO:0007669"/>
    <property type="project" value="TreeGrafter"/>
</dbReference>
<dbReference type="OrthoDB" id="9808813at2"/>